<name>A0A410H5V1_9GAMM</name>
<evidence type="ECO:0000313" key="3">
    <source>
        <dbReference type="Proteomes" id="UP000285478"/>
    </source>
</evidence>
<evidence type="ECO:0000259" key="1">
    <source>
        <dbReference type="Pfam" id="PF01593"/>
    </source>
</evidence>
<dbReference type="FunFam" id="1.10.405.20:FF:000001">
    <property type="entry name" value="Amine oxidase"/>
    <property type="match status" value="1"/>
</dbReference>
<dbReference type="PANTHER" id="PTHR42923:SF17">
    <property type="entry name" value="AMINE OXIDASE DOMAIN-CONTAINING PROTEIN"/>
    <property type="match status" value="1"/>
</dbReference>
<evidence type="ECO:0000313" key="2">
    <source>
        <dbReference type="EMBL" id="QAB16266.1"/>
    </source>
</evidence>
<dbReference type="Gene3D" id="3.30.70.1990">
    <property type="match status" value="1"/>
</dbReference>
<organism evidence="2 3">
    <name type="scientific">Hydrogenovibrio thermophilus</name>
    <dbReference type="NCBI Taxonomy" id="265883"/>
    <lineage>
        <taxon>Bacteria</taxon>
        <taxon>Pseudomonadati</taxon>
        <taxon>Pseudomonadota</taxon>
        <taxon>Gammaproteobacteria</taxon>
        <taxon>Thiotrichales</taxon>
        <taxon>Piscirickettsiaceae</taxon>
        <taxon>Hydrogenovibrio</taxon>
    </lineage>
</organism>
<dbReference type="InterPro" id="IPR002937">
    <property type="entry name" value="Amino_oxidase"/>
</dbReference>
<dbReference type="Gene3D" id="1.10.405.20">
    <property type="match status" value="1"/>
</dbReference>
<dbReference type="Proteomes" id="UP000285478">
    <property type="component" value="Chromosome"/>
</dbReference>
<dbReference type="Pfam" id="PF01593">
    <property type="entry name" value="Amino_oxidase"/>
    <property type="match status" value="1"/>
</dbReference>
<dbReference type="Gene3D" id="3.50.50.60">
    <property type="entry name" value="FAD/NAD(P)-binding domain"/>
    <property type="match status" value="1"/>
</dbReference>
<dbReference type="AlphaFoldDB" id="A0A410H5V1"/>
<dbReference type="GO" id="GO:0016491">
    <property type="term" value="F:oxidoreductase activity"/>
    <property type="evidence" value="ECO:0007669"/>
    <property type="project" value="InterPro"/>
</dbReference>
<dbReference type="EMBL" id="CP035033">
    <property type="protein sequence ID" value="QAB16266.1"/>
    <property type="molecule type" value="Genomic_DNA"/>
</dbReference>
<dbReference type="PANTHER" id="PTHR42923">
    <property type="entry name" value="PROTOPORPHYRINOGEN OXIDASE"/>
    <property type="match status" value="1"/>
</dbReference>
<dbReference type="InterPro" id="IPR050464">
    <property type="entry name" value="Zeta_carotene_desat/Oxidored"/>
</dbReference>
<sequence length="446" mass="50315">MTNGTTQTPRIAVIGSGISGLASAWMLSQQYDVTLLEKNDYFGGHTHTVSLETADCGPVAVDTGFIVYNEPNYPLLTDMLDFLNIATQPTEMSFSVSINQGEIEYSGNNLNTLFAQRRNLFSPTHWQMLTDIIRFNRLGKQTLAADPAYTPEQTLETFLTDNSFSDPLIHHYLLPMAAAIWSCPTQTMLKFPVRSFLQFFENHGLLNIENRPQWQTICGGSHQYIHAIFDRVVSSGVFNAHTNAQVEAITRHGNHYSIQTPQGVYEGFDHLVFASHADESYALIPNALQAEFQALSAFQYQKNIAYLHSDRVLMPKRRMTWAAWNYLRNTDVTENRVAVTYWMNKLQSLPTQQDVFVTLNPTQIPEPHLTQAIFEYNHPVFDQAAMAAQDALAQLQGRHNLWFAGAYTGYGFHEDGLRSAVNIAKAFGVTPPWQTTSDEPKEVRHA</sequence>
<accession>A0A410H5V1</accession>
<keyword evidence="3" id="KW-1185">Reference proteome</keyword>
<feature type="domain" description="Amine oxidase" evidence="1">
    <location>
        <begin position="18"/>
        <end position="297"/>
    </location>
</feature>
<protein>
    <submittedName>
        <fullName evidence="2">FAD-dependent oxidoreductase</fullName>
    </submittedName>
</protein>
<proteinExistence type="predicted"/>
<dbReference type="InterPro" id="IPR036188">
    <property type="entry name" value="FAD/NAD-bd_sf"/>
</dbReference>
<dbReference type="KEGG" id="htr:EPV75_11655"/>
<dbReference type="SUPFAM" id="SSF51905">
    <property type="entry name" value="FAD/NAD(P)-binding domain"/>
    <property type="match status" value="1"/>
</dbReference>
<dbReference type="RefSeq" id="WP_128385504.1">
    <property type="nucleotide sequence ID" value="NZ_CP035033.1"/>
</dbReference>
<gene>
    <name evidence="2" type="ORF">EPV75_11655</name>
</gene>
<reference evidence="2 3" key="1">
    <citation type="journal article" date="2018" name="Environ. Microbiol.">
        <title>Genomes of ubiquitous marine and hypersaline Hydrogenovibrio, Thiomicrorhabdus and Thiomicrospira spp. encode a diversity of mechanisms to sustain chemolithoautotrophy in heterogeneous environments.</title>
        <authorList>
            <person name="Scott K.M."/>
            <person name="Williams J."/>
            <person name="Porter C.M.B."/>
            <person name="Russel S."/>
            <person name="Harmer T.L."/>
            <person name="Paul J.H."/>
            <person name="Antonen K.M."/>
            <person name="Bridges M.K."/>
            <person name="Camper G.J."/>
            <person name="Campla C.K."/>
            <person name="Casella L.G."/>
            <person name="Chase E."/>
            <person name="Conrad J.W."/>
            <person name="Cruz M.C."/>
            <person name="Dunlap D.S."/>
            <person name="Duran L."/>
            <person name="Fahsbender E.M."/>
            <person name="Goldsmith D.B."/>
            <person name="Keeley R.F."/>
            <person name="Kondoff M.R."/>
            <person name="Kussy B.I."/>
            <person name="Lane M.K."/>
            <person name="Lawler S."/>
            <person name="Leigh B.A."/>
            <person name="Lewis C."/>
            <person name="Lostal L.M."/>
            <person name="Marking D."/>
            <person name="Mancera P.A."/>
            <person name="McClenthan E.C."/>
            <person name="McIntyre E.A."/>
            <person name="Mine J.A."/>
            <person name="Modi S."/>
            <person name="Moore B.D."/>
            <person name="Morgan W.A."/>
            <person name="Nelson K.M."/>
            <person name="Nguyen K.N."/>
            <person name="Ogburn N."/>
            <person name="Parrino D.G."/>
            <person name="Pedapudi A.D."/>
            <person name="Pelham R.P."/>
            <person name="Preece A.M."/>
            <person name="Rampersad E.A."/>
            <person name="Richardson J.C."/>
            <person name="Rodgers C.M."/>
            <person name="Schaffer B.L."/>
            <person name="Sheridan N.E."/>
            <person name="Solone M.R."/>
            <person name="Staley Z.R."/>
            <person name="Tabuchi M."/>
            <person name="Waide R.J."/>
            <person name="Wanjugi P.W."/>
            <person name="Young S."/>
            <person name="Clum A."/>
            <person name="Daum C."/>
            <person name="Huntemann M."/>
            <person name="Ivanova N."/>
            <person name="Kyrpides N."/>
            <person name="Mikhailova N."/>
            <person name="Palaniappan K."/>
            <person name="Pillay M."/>
            <person name="Reddy T.B.K."/>
            <person name="Shapiro N."/>
            <person name="Stamatis D."/>
            <person name="Varghese N."/>
            <person name="Woyke T."/>
            <person name="Boden R."/>
            <person name="Freyermuth S.K."/>
            <person name="Kerfeld C.A."/>
        </authorList>
    </citation>
    <scope>NUCLEOTIDE SEQUENCE [LARGE SCALE GENOMIC DNA]</scope>
    <source>
        <strain evidence="2 3">JR-2</strain>
    </source>
</reference>